<name>A0A7S3PIE7_9STRA</name>
<gene>
    <name evidence="4" type="ORF">ASTO00021_LOCUS10429</name>
</gene>
<dbReference type="GO" id="GO:0051015">
    <property type="term" value="F:actin filament binding"/>
    <property type="evidence" value="ECO:0007669"/>
    <property type="project" value="TreeGrafter"/>
</dbReference>
<reference evidence="4" key="1">
    <citation type="submission" date="2021-01" db="EMBL/GenBank/DDBJ databases">
        <authorList>
            <person name="Corre E."/>
            <person name="Pelletier E."/>
            <person name="Niang G."/>
            <person name="Scheremetjew M."/>
            <person name="Finn R."/>
            <person name="Kale V."/>
            <person name="Holt S."/>
            <person name="Cochrane G."/>
            <person name="Meng A."/>
            <person name="Brown T."/>
            <person name="Cohen L."/>
        </authorList>
    </citation>
    <scope>NUCLEOTIDE SEQUENCE</scope>
    <source>
        <strain evidence="4">GSBS06</strain>
    </source>
</reference>
<dbReference type="InterPro" id="IPR040810">
    <property type="entry name" value="F_actin_bund_C"/>
</dbReference>
<feature type="region of interest" description="Disordered" evidence="2">
    <location>
        <begin position="82"/>
        <end position="111"/>
    </location>
</feature>
<protein>
    <recommendedName>
        <fullName evidence="3">Calcium-regulated actin-bundling protein C-terminal domain-containing protein</fullName>
    </recommendedName>
</protein>
<accession>A0A7S3PIE7</accession>
<organism evidence="4">
    <name type="scientific">Aplanochytrium stocchinoi</name>
    <dbReference type="NCBI Taxonomy" id="215587"/>
    <lineage>
        <taxon>Eukaryota</taxon>
        <taxon>Sar</taxon>
        <taxon>Stramenopiles</taxon>
        <taxon>Bigyra</taxon>
        <taxon>Labyrinthulomycetes</taxon>
        <taxon>Thraustochytrida</taxon>
        <taxon>Thraustochytriidae</taxon>
        <taxon>Aplanochytrium</taxon>
    </lineage>
</organism>
<dbReference type="PANTHER" id="PTHR37009:SF1">
    <property type="entry name" value="CALCIUM-REGULATED ACTIN-BUNDLING PROTEIN"/>
    <property type="match status" value="1"/>
</dbReference>
<sequence length="393" mass="44249">MSTDEEWDTSVNETTGDKFNTKTFVKEVATTAPEPLIPPVTSATMDEAVQEASAASEQVQEIAEKTEQVKIEESVPKAAPVAVAAPAAAPTGASSENPSERKHLLRPKHTDGTEKAFTEALDEESLAFFNELTQKKFSEQAVAFLNAYWEEVGDQADFIFECAWEVMKYADMHTKGINYIHLYEEGNDLDFNIGLYFYEKLCKKVLESNEGKKWREDPKYKISMPTMQTAIVRKKELREKVDVNFDGRVSFLEYLLYQYQDLANPADFTHRSMKYDQTEHPEITKAKNALEKVNHAIAEYESEKKRLEELAAKPGVKGIGAKHQLAILHASPLAEELNKSLITAEAAVRMVMRKFKGQAGSANAQAAGVKPTQGSLWWINRDLQEKKKLYGKR</sequence>
<evidence type="ECO:0000256" key="2">
    <source>
        <dbReference type="SAM" id="MobiDB-lite"/>
    </source>
</evidence>
<dbReference type="GO" id="GO:0051764">
    <property type="term" value="P:actin crosslink formation"/>
    <property type="evidence" value="ECO:0007669"/>
    <property type="project" value="TreeGrafter"/>
</dbReference>
<dbReference type="InterPro" id="IPR053356">
    <property type="entry name" value="Calcium-reg_actin-bundling"/>
</dbReference>
<feature type="compositionally biased region" description="Basic and acidic residues" evidence="2">
    <location>
        <begin position="98"/>
        <end position="111"/>
    </location>
</feature>
<feature type="coiled-coil region" evidence="1">
    <location>
        <begin position="283"/>
        <end position="313"/>
    </location>
</feature>
<proteinExistence type="predicted"/>
<keyword evidence="1" id="KW-0175">Coiled coil</keyword>
<evidence type="ECO:0000259" key="3">
    <source>
        <dbReference type="Pfam" id="PF18060"/>
    </source>
</evidence>
<dbReference type="AlphaFoldDB" id="A0A7S3PIE7"/>
<feature type="domain" description="Calcium-regulated actin-bundling protein C-terminal" evidence="3">
    <location>
        <begin position="288"/>
        <end position="367"/>
    </location>
</feature>
<dbReference type="PANTHER" id="PTHR37009">
    <property type="entry name" value="EF-HAND DOMAIN-CONTAINING PROTEIN"/>
    <property type="match status" value="1"/>
</dbReference>
<dbReference type="GO" id="GO:0030863">
    <property type="term" value="C:cortical cytoskeleton"/>
    <property type="evidence" value="ECO:0007669"/>
    <property type="project" value="TreeGrafter"/>
</dbReference>
<evidence type="ECO:0000256" key="1">
    <source>
        <dbReference type="SAM" id="Coils"/>
    </source>
</evidence>
<dbReference type="EMBL" id="HBIN01013798">
    <property type="protein sequence ID" value="CAE0440295.1"/>
    <property type="molecule type" value="Transcribed_RNA"/>
</dbReference>
<dbReference type="Pfam" id="PF18060">
    <property type="entry name" value="F_actin_bund_C"/>
    <property type="match status" value="1"/>
</dbReference>
<dbReference type="GO" id="GO:0030046">
    <property type="term" value="P:parallel actin filament bundle assembly"/>
    <property type="evidence" value="ECO:0007669"/>
    <property type="project" value="TreeGrafter"/>
</dbReference>
<evidence type="ECO:0000313" key="4">
    <source>
        <dbReference type="EMBL" id="CAE0440295.1"/>
    </source>
</evidence>